<dbReference type="Pfam" id="PF02762">
    <property type="entry name" value="Cbl_N3"/>
    <property type="match status" value="1"/>
</dbReference>
<feature type="compositionally biased region" description="Polar residues" evidence="13">
    <location>
        <begin position="812"/>
        <end position="834"/>
    </location>
</feature>
<evidence type="ECO:0000259" key="16">
    <source>
        <dbReference type="PROSITE" id="PS51506"/>
    </source>
</evidence>
<feature type="compositionally biased region" description="Low complexity" evidence="13">
    <location>
        <begin position="734"/>
        <end position="749"/>
    </location>
</feature>
<keyword evidence="5 12" id="KW-0808">Transferase</keyword>
<dbReference type="InterPro" id="IPR015940">
    <property type="entry name" value="UBA"/>
</dbReference>
<sequence length="879" mass="97369">MMTTGASNESSQAQRAPPRSGRNFMHNFRGLGALNDVTPHHQRVVIDKKYIDKTSKLMDKVAKFCHQSKMNLKNSPPYILDILPDTYNHLRLIMSRYEDRLQVLNDCEYFRIFLDNLTKKCKEAIKLFKEGRERMFDETSQQRRSLTKKSLMFSHMLAELKAEFPDGRFIGDEYRITKSEAAQFWRSTFGTRSIVPWKTFCQELNKVHTISSSPECTALQSTIDLVCNDYVSNFEFDVFTRLFQPWSTLLKNWNVLAVTHPGYMAFLTYDEVKARLQKYLNKPGSYIFRLSCTRLGQWAVGYVTVDGQILQTIPQNKSLCQALIEGCKEGFYLFPDGRSSNHDLTTLLEQSDEEEEHIHVSQEQYELYCEMGSTFQLCKICAENNKNVKIEPCGHLICRSCLESWQDMDHSPVPTCPWCRCEIKDTESVVIEPFQKENIESSNNAEANSNGTKPNHTDGTGSYKDDFKDEDDDDEEDLFGEVGVAVSGARTNTLHASPPSHHKRLVQPSPNMPRRIPPQPVGSQSPVLGLNHVTPVSAPETDCGPTVPPRPTSQSPNSAERSRSLERNHAFGISSDDSLISHTKQGLTIGDFQSKPSLRGGKQRPISSILDHSSLRDLRMPMQALANRQNSNSTNSDSGEPVPPFSTDVYDFADEMPTRGPPLIPRPTCILPTPSTTAASSSSVAASVPTRVQAHTDQSRHRVPSDYDWIMPSSTPQTAKGDVPAPAIPPRPLSSSSGNAPPPAATTTSKTRNQHGLPRATSSDSASSSSSSSGPSLPPRSKGMESSVDNLSSAAPPRPPKSGNSAPPIPSRSANPKVSRQVPPASSISPAQTSNMDEDIARLMELGYSFEDVNRALAIAKNNSSIAAQILRNFVPTFT</sequence>
<dbReference type="Gene3D" id="3.30.505.10">
    <property type="entry name" value="SH2 domain"/>
    <property type="match status" value="1"/>
</dbReference>
<feature type="compositionally biased region" description="Polar residues" evidence="13">
    <location>
        <begin position="451"/>
        <end position="460"/>
    </location>
</feature>
<dbReference type="CDD" id="cd14392">
    <property type="entry name" value="UBA_Cbl-b"/>
    <property type="match status" value="1"/>
</dbReference>
<dbReference type="GO" id="GO:0005509">
    <property type="term" value="F:calcium ion binding"/>
    <property type="evidence" value="ECO:0007669"/>
    <property type="project" value="UniProtKB-UniRule"/>
</dbReference>
<protein>
    <recommendedName>
        <fullName evidence="12">E3 ubiquitin-protein ligase CBL</fullName>
        <ecNumber evidence="12">2.3.2.27</ecNumber>
    </recommendedName>
</protein>
<dbReference type="FunFam" id="1.10.238.10:FF:000022">
    <property type="entry name" value="E3 ubiquitin-protein ligase CBL"/>
    <property type="match status" value="1"/>
</dbReference>
<keyword evidence="9 12" id="KW-0862">Zinc</keyword>
<dbReference type="CDD" id="cd09920">
    <property type="entry name" value="SH2_Cbl-b_TKB"/>
    <property type="match status" value="1"/>
</dbReference>
<evidence type="ECO:0000256" key="13">
    <source>
        <dbReference type="SAM" id="MobiDB-lite"/>
    </source>
</evidence>
<dbReference type="Pfam" id="PF13920">
    <property type="entry name" value="zf-C3HC4_3"/>
    <property type="match status" value="1"/>
</dbReference>
<dbReference type="AlphaFoldDB" id="A0A6F9D8K6"/>
<reference evidence="17" key="1">
    <citation type="submission" date="2020-04" db="EMBL/GenBank/DDBJ databases">
        <authorList>
            <person name="Neveu A P."/>
        </authorList>
    </citation>
    <scope>NUCLEOTIDE SEQUENCE</scope>
    <source>
        <tissue evidence="17">Whole embryo</tissue>
    </source>
</reference>
<comment type="domain">
    <text evidence="12">The N-terminus is composed of the phosphotyrosine binding (PTB) domain, a short linker region and the RING-type zinc finger. The PTB domain, which is also called TKB (tyrosine kinase binding) domain, is composed of three different subdomains: a four-helix bundle (4H), a calcium-binding EF hand and a divergent SH2 domain.</text>
</comment>
<evidence type="ECO:0000256" key="10">
    <source>
        <dbReference type="ARBA" id="ARBA00022837"/>
    </source>
</evidence>
<dbReference type="InterPro" id="IPR003153">
    <property type="entry name" value="Adaptor_Cbl_N_hlx"/>
</dbReference>
<evidence type="ECO:0000256" key="4">
    <source>
        <dbReference type="ARBA" id="ARBA00022490"/>
    </source>
</evidence>
<feature type="region of interest" description="Disordered" evidence="13">
    <location>
        <begin position="490"/>
        <end position="565"/>
    </location>
</feature>
<dbReference type="SMART" id="SM00165">
    <property type="entry name" value="UBA"/>
    <property type="match status" value="1"/>
</dbReference>
<evidence type="ECO:0000256" key="11">
    <source>
        <dbReference type="PROSITE-ProRule" id="PRU00175"/>
    </source>
</evidence>
<evidence type="ECO:0000256" key="6">
    <source>
        <dbReference type="ARBA" id="ARBA00022723"/>
    </source>
</evidence>
<dbReference type="InterPro" id="IPR017907">
    <property type="entry name" value="Znf_RING_CS"/>
</dbReference>
<dbReference type="InterPro" id="IPR024162">
    <property type="entry name" value="Adaptor_Cbl"/>
</dbReference>
<dbReference type="PROSITE" id="PS50089">
    <property type="entry name" value="ZF_RING_2"/>
    <property type="match status" value="1"/>
</dbReference>
<dbReference type="Pfam" id="PF02761">
    <property type="entry name" value="Cbl_N2"/>
    <property type="match status" value="1"/>
</dbReference>
<dbReference type="PROSITE" id="PS00518">
    <property type="entry name" value="ZF_RING_1"/>
    <property type="match status" value="1"/>
</dbReference>
<keyword evidence="10 12" id="KW-0106">Calcium</keyword>
<dbReference type="SUPFAM" id="SSF57850">
    <property type="entry name" value="RING/U-box"/>
    <property type="match status" value="1"/>
</dbReference>
<feature type="region of interest" description="Disordered" evidence="13">
    <location>
        <begin position="436"/>
        <end position="476"/>
    </location>
</feature>
<dbReference type="InterPro" id="IPR013083">
    <property type="entry name" value="Znf_RING/FYVE/PHD"/>
</dbReference>
<organism evidence="17">
    <name type="scientific">Phallusia mammillata</name>
    <dbReference type="NCBI Taxonomy" id="59560"/>
    <lineage>
        <taxon>Eukaryota</taxon>
        <taxon>Metazoa</taxon>
        <taxon>Chordata</taxon>
        <taxon>Tunicata</taxon>
        <taxon>Ascidiacea</taxon>
        <taxon>Phlebobranchia</taxon>
        <taxon>Ascidiidae</taxon>
        <taxon>Phallusia</taxon>
    </lineage>
</organism>
<dbReference type="InterPro" id="IPR036537">
    <property type="entry name" value="Adaptor_Cbl_N_dom_sf"/>
</dbReference>
<keyword evidence="8 12" id="KW-0833">Ubl conjugation pathway</keyword>
<dbReference type="GO" id="GO:0023051">
    <property type="term" value="P:regulation of signaling"/>
    <property type="evidence" value="ECO:0007669"/>
    <property type="project" value="InterPro"/>
</dbReference>
<keyword evidence="7 11" id="KW-0863">Zinc-finger</keyword>
<dbReference type="GO" id="GO:0007166">
    <property type="term" value="P:cell surface receptor signaling pathway"/>
    <property type="evidence" value="ECO:0007669"/>
    <property type="project" value="InterPro"/>
</dbReference>
<accession>A0A6F9D8K6</accession>
<feature type="region of interest" description="Disordered" evidence="13">
    <location>
        <begin position="1"/>
        <end position="22"/>
    </location>
</feature>
<dbReference type="SUPFAM" id="SSF47668">
    <property type="entry name" value="N-terminal domain of cbl (N-cbl)"/>
    <property type="match status" value="1"/>
</dbReference>
<dbReference type="GO" id="GO:0008270">
    <property type="term" value="F:zinc ion binding"/>
    <property type="evidence" value="ECO:0007669"/>
    <property type="project" value="UniProtKB-KW"/>
</dbReference>
<dbReference type="InterPro" id="IPR014742">
    <property type="entry name" value="Adaptor_Cbl_SH2-like"/>
</dbReference>
<dbReference type="Gene3D" id="1.20.930.20">
    <property type="entry name" value="Adaptor protein Cbl, N-terminal domain"/>
    <property type="match status" value="1"/>
</dbReference>
<feature type="compositionally biased region" description="Polar residues" evidence="13">
    <location>
        <begin position="628"/>
        <end position="638"/>
    </location>
</feature>
<feature type="compositionally biased region" description="Polar residues" evidence="13">
    <location>
        <begin position="1"/>
        <end position="14"/>
    </location>
</feature>
<dbReference type="InterPro" id="IPR009060">
    <property type="entry name" value="UBA-like_sf"/>
</dbReference>
<evidence type="ECO:0000256" key="3">
    <source>
        <dbReference type="ARBA" id="ARBA00004906"/>
    </source>
</evidence>
<feature type="compositionally biased region" description="Low complexity" evidence="13">
    <location>
        <begin position="762"/>
        <end position="781"/>
    </location>
</feature>
<dbReference type="PROSITE" id="PS51506">
    <property type="entry name" value="CBL_PTB"/>
    <property type="match status" value="1"/>
</dbReference>
<evidence type="ECO:0000259" key="15">
    <source>
        <dbReference type="PROSITE" id="PS50089"/>
    </source>
</evidence>
<comment type="subcellular location">
    <subcellularLocation>
        <location evidence="2">Cytoplasm</location>
    </subcellularLocation>
</comment>
<dbReference type="Gene3D" id="1.10.238.10">
    <property type="entry name" value="EF-hand"/>
    <property type="match status" value="1"/>
</dbReference>
<dbReference type="GO" id="GO:0001784">
    <property type="term" value="F:phosphotyrosine residue binding"/>
    <property type="evidence" value="ECO:0007669"/>
    <property type="project" value="UniProtKB-UniRule"/>
</dbReference>
<dbReference type="PANTHER" id="PTHR23007:SF11">
    <property type="entry name" value="E3 UBIQUITIN-PROTEIN LIGASE CBL"/>
    <property type="match status" value="1"/>
</dbReference>
<dbReference type="GO" id="GO:0061630">
    <property type="term" value="F:ubiquitin protein ligase activity"/>
    <property type="evidence" value="ECO:0007669"/>
    <property type="project" value="UniProtKB-EC"/>
</dbReference>
<evidence type="ECO:0000313" key="17">
    <source>
        <dbReference type="EMBL" id="CAB3228055.1"/>
    </source>
</evidence>
<dbReference type="Gene3D" id="3.30.40.10">
    <property type="entry name" value="Zinc/RING finger domain, C3HC4 (zinc finger)"/>
    <property type="match status" value="1"/>
</dbReference>
<evidence type="ECO:0000256" key="1">
    <source>
        <dbReference type="ARBA" id="ARBA00000900"/>
    </source>
</evidence>
<evidence type="ECO:0000256" key="2">
    <source>
        <dbReference type="ARBA" id="ARBA00004496"/>
    </source>
</evidence>
<dbReference type="EC" id="2.3.2.27" evidence="12"/>
<evidence type="ECO:0000256" key="7">
    <source>
        <dbReference type="ARBA" id="ARBA00022771"/>
    </source>
</evidence>
<feature type="domain" description="RING-type" evidence="15">
    <location>
        <begin position="378"/>
        <end position="420"/>
    </location>
</feature>
<dbReference type="UniPathway" id="UPA00143"/>
<feature type="compositionally biased region" description="Low complexity" evidence="13">
    <location>
        <begin position="440"/>
        <end position="450"/>
    </location>
</feature>
<dbReference type="GO" id="GO:0045121">
    <property type="term" value="C:membrane raft"/>
    <property type="evidence" value="ECO:0007669"/>
    <property type="project" value="TreeGrafter"/>
</dbReference>
<comment type="function">
    <text evidence="12">E3 ubiquitin-protein ligase which accepts ubiquitin from specific E2 ubiquitin-conjugating enzymes, and transfers it to substrates, generally promoting their degradation by the proteasome.</text>
</comment>
<dbReference type="FunFam" id="3.30.40.10:FF:000015">
    <property type="entry name" value="E3 ubiquitin-protein ligase CBL"/>
    <property type="match status" value="1"/>
</dbReference>
<feature type="compositionally biased region" description="Low complexity" evidence="13">
    <location>
        <begin position="672"/>
        <end position="690"/>
    </location>
</feature>
<dbReference type="InterPro" id="IPR011992">
    <property type="entry name" value="EF-hand-dom_pair"/>
</dbReference>
<feature type="region of interest" description="Disordered" evidence="13">
    <location>
        <begin position="628"/>
        <end position="834"/>
    </location>
</feature>
<dbReference type="InterPro" id="IPR024159">
    <property type="entry name" value="Cbl_PTB"/>
</dbReference>
<evidence type="ECO:0000256" key="12">
    <source>
        <dbReference type="RuleBase" id="RU367001"/>
    </source>
</evidence>
<evidence type="ECO:0000259" key="14">
    <source>
        <dbReference type="PROSITE" id="PS50030"/>
    </source>
</evidence>
<evidence type="ECO:0000256" key="9">
    <source>
        <dbReference type="ARBA" id="ARBA00022833"/>
    </source>
</evidence>
<dbReference type="SMART" id="SM00184">
    <property type="entry name" value="RING"/>
    <property type="match status" value="1"/>
</dbReference>
<evidence type="ECO:0000256" key="8">
    <source>
        <dbReference type="ARBA" id="ARBA00022786"/>
    </source>
</evidence>
<proteinExistence type="evidence at transcript level"/>
<feature type="region of interest" description="Disordered" evidence="13">
    <location>
        <begin position="588"/>
        <end position="615"/>
    </location>
</feature>
<dbReference type="InterPro" id="IPR001841">
    <property type="entry name" value="Znf_RING"/>
</dbReference>
<dbReference type="InterPro" id="IPR014741">
    <property type="entry name" value="Adaptor_Cbl_EF_hand-like"/>
</dbReference>
<dbReference type="GO" id="GO:0005886">
    <property type="term" value="C:plasma membrane"/>
    <property type="evidence" value="ECO:0007669"/>
    <property type="project" value="TreeGrafter"/>
</dbReference>
<dbReference type="InterPro" id="IPR036860">
    <property type="entry name" value="SH2_dom_sf"/>
</dbReference>
<feature type="domain" description="UBA" evidence="14">
    <location>
        <begin position="835"/>
        <end position="874"/>
    </location>
</feature>
<dbReference type="GO" id="GO:0017124">
    <property type="term" value="F:SH3 domain binding"/>
    <property type="evidence" value="ECO:0007669"/>
    <property type="project" value="TreeGrafter"/>
</dbReference>
<evidence type="ECO:0000256" key="5">
    <source>
        <dbReference type="ARBA" id="ARBA00022679"/>
    </source>
</evidence>
<keyword evidence="4" id="KW-0963">Cytoplasm</keyword>
<dbReference type="Pfam" id="PF02262">
    <property type="entry name" value="Cbl_N"/>
    <property type="match status" value="1"/>
</dbReference>
<dbReference type="FunFam" id="3.30.505.10:FF:000007">
    <property type="entry name" value="E3 ubiquitin-protein ligase CBL"/>
    <property type="match status" value="1"/>
</dbReference>
<dbReference type="PROSITE" id="PS50030">
    <property type="entry name" value="UBA"/>
    <property type="match status" value="1"/>
</dbReference>
<keyword evidence="6 12" id="KW-0479">Metal-binding</keyword>
<dbReference type="GO" id="GO:0030971">
    <property type="term" value="F:receptor tyrosine kinase binding"/>
    <property type="evidence" value="ECO:0007669"/>
    <property type="project" value="TreeGrafter"/>
</dbReference>
<dbReference type="Gene3D" id="1.10.8.10">
    <property type="entry name" value="DNA helicase RuvA subunit, C-terminal domain"/>
    <property type="match status" value="1"/>
</dbReference>
<dbReference type="SUPFAM" id="SSF55550">
    <property type="entry name" value="SH2 domain"/>
    <property type="match status" value="1"/>
</dbReference>
<dbReference type="FunFam" id="1.20.930.20:FF:000001">
    <property type="entry name" value="E3 ubiquitin-protein ligase CBL"/>
    <property type="match status" value="1"/>
</dbReference>
<dbReference type="EMBL" id="LR783607">
    <property type="protein sequence ID" value="CAB3228055.1"/>
    <property type="molecule type" value="mRNA"/>
</dbReference>
<feature type="domain" description="Cbl-PTB" evidence="16">
    <location>
        <begin position="40"/>
        <end position="346"/>
    </location>
</feature>
<comment type="catalytic activity">
    <reaction evidence="1 12">
        <text>S-ubiquitinyl-[E2 ubiquitin-conjugating enzyme]-L-cysteine + [acceptor protein]-L-lysine = [E2 ubiquitin-conjugating enzyme]-L-cysteine + N(6)-ubiquitinyl-[acceptor protein]-L-lysine.</text>
        <dbReference type="EC" id="2.3.2.27"/>
    </reaction>
</comment>
<name>A0A6F9D8K6_9ASCI</name>
<dbReference type="SUPFAM" id="SSF47473">
    <property type="entry name" value="EF-hand"/>
    <property type="match status" value="1"/>
</dbReference>
<dbReference type="SUPFAM" id="SSF46934">
    <property type="entry name" value="UBA-like"/>
    <property type="match status" value="1"/>
</dbReference>
<dbReference type="PANTHER" id="PTHR23007">
    <property type="entry name" value="CBL"/>
    <property type="match status" value="1"/>
</dbReference>
<gene>
    <name evidence="17" type="primary">Cbl</name>
</gene>
<dbReference type="GO" id="GO:0016567">
    <property type="term" value="P:protein ubiquitination"/>
    <property type="evidence" value="ECO:0007669"/>
    <property type="project" value="UniProtKB-UniPathway"/>
</dbReference>
<comment type="pathway">
    <text evidence="3 12">Protein modification; protein ubiquitination.</text>
</comment>
<dbReference type="GO" id="GO:0005737">
    <property type="term" value="C:cytoplasm"/>
    <property type="evidence" value="ECO:0007669"/>
    <property type="project" value="UniProtKB-SubCell"/>
</dbReference>